<accession>A0ABM8SCT1</accession>
<reference evidence="2 3" key="1">
    <citation type="submission" date="2021-02" db="EMBL/GenBank/DDBJ databases">
        <authorList>
            <person name="Vanwijnsberghe S."/>
        </authorList>
    </citation>
    <scope>NUCLEOTIDE SEQUENCE [LARGE SCALE GENOMIC DNA]</scope>
    <source>
        <strain evidence="2 3">LMG 31837</strain>
    </source>
</reference>
<evidence type="ECO:0000313" key="2">
    <source>
        <dbReference type="EMBL" id="CAE6801603.1"/>
    </source>
</evidence>
<name>A0ABM8SCT1_9BURK</name>
<keyword evidence="3" id="KW-1185">Reference proteome</keyword>
<evidence type="ECO:0000256" key="1">
    <source>
        <dbReference type="SAM" id="SignalP"/>
    </source>
</evidence>
<feature type="chain" id="PRO_5045432111" description="DUF5666 domain-containing protein" evidence="1">
    <location>
        <begin position="33"/>
        <end position="207"/>
    </location>
</feature>
<evidence type="ECO:0000313" key="3">
    <source>
        <dbReference type="Proteomes" id="UP000672526"/>
    </source>
</evidence>
<evidence type="ECO:0008006" key="4">
    <source>
        <dbReference type="Google" id="ProtNLM"/>
    </source>
</evidence>
<protein>
    <recommendedName>
        <fullName evidence="4">DUF5666 domain-containing protein</fullName>
    </recommendedName>
</protein>
<comment type="caution">
    <text evidence="2">The sequence shown here is derived from an EMBL/GenBank/DDBJ whole genome shotgun (WGS) entry which is preliminary data.</text>
</comment>
<dbReference type="RefSeq" id="WP_211614386.1">
    <property type="nucleotide sequence ID" value="NZ_CAJNBK010000019.1"/>
</dbReference>
<keyword evidence="1" id="KW-0732">Signal</keyword>
<organism evidence="2 3">
    <name type="scientific">Paraburkholderia haematera</name>
    <dbReference type="NCBI Taxonomy" id="2793077"/>
    <lineage>
        <taxon>Bacteria</taxon>
        <taxon>Pseudomonadati</taxon>
        <taxon>Pseudomonadota</taxon>
        <taxon>Betaproteobacteria</taxon>
        <taxon>Burkholderiales</taxon>
        <taxon>Burkholderiaceae</taxon>
        <taxon>Paraburkholderia</taxon>
    </lineage>
</organism>
<dbReference type="EMBL" id="CAJNBK010000019">
    <property type="protein sequence ID" value="CAE6801603.1"/>
    <property type="molecule type" value="Genomic_DNA"/>
</dbReference>
<gene>
    <name evidence="2" type="ORF">R69888_05236</name>
</gene>
<proteinExistence type="predicted"/>
<feature type="signal peptide" evidence="1">
    <location>
        <begin position="1"/>
        <end position="32"/>
    </location>
</feature>
<dbReference type="Proteomes" id="UP000672526">
    <property type="component" value="Unassembled WGS sequence"/>
</dbReference>
<sequence>MFYHSNDRSSVGRRCAAVAVVVGLSSWLSVCAAADSVASAPAPAVQSGATVDNESGTVSFIDKKNSIIVVSGSGGQQLSLNAKDHTDVLDRVRIGDKIAISYQEPYVTGLTRAKGTPLTRMARTVKVTQSAAEAGKDGFQAVRTYNGVVEITAINHKQHVLTIADASGAAHSIKVTDPALVKAASSLVRHDHVQIGYESAVTVTIVR</sequence>